<gene>
    <name evidence="3" type="ORF">COCCU_12220</name>
</gene>
<feature type="domain" description="Double-GTPase 2" evidence="2">
    <location>
        <begin position="62"/>
        <end position="247"/>
    </location>
</feature>
<dbReference type="AlphaFoldDB" id="A0A6B8W473"/>
<keyword evidence="4" id="KW-1185">Reference proteome</keyword>
<feature type="region of interest" description="Disordered" evidence="1">
    <location>
        <begin position="374"/>
        <end position="448"/>
    </location>
</feature>
<evidence type="ECO:0000313" key="3">
    <source>
        <dbReference type="EMBL" id="QGU08344.1"/>
    </source>
</evidence>
<organism evidence="3 4">
    <name type="scientific">Corynebacterium occultum</name>
    <dbReference type="NCBI Taxonomy" id="2675219"/>
    <lineage>
        <taxon>Bacteria</taxon>
        <taxon>Bacillati</taxon>
        <taxon>Actinomycetota</taxon>
        <taxon>Actinomycetes</taxon>
        <taxon>Mycobacteriales</taxon>
        <taxon>Corynebacteriaceae</taxon>
        <taxon>Corynebacterium</taxon>
    </lineage>
</organism>
<dbReference type="RefSeq" id="WP_156231837.1">
    <property type="nucleotide sequence ID" value="NZ_CP046455.1"/>
</dbReference>
<protein>
    <recommendedName>
        <fullName evidence="2">Double-GTPase 2 domain-containing protein</fullName>
    </recommendedName>
</protein>
<evidence type="ECO:0000256" key="1">
    <source>
        <dbReference type="SAM" id="MobiDB-lite"/>
    </source>
</evidence>
<sequence>MNFPQNLSAEPGDGQLPTRCPYTFRVMEDPAAQHSPFVNPKYQAEWPLPQGWQNSSTITFAMAGARSSGKSLYIAVVVKLLKRLVVENGGTFRYADETTRMIYEEKYEKPLFEQMGLLPPTPPVASSDAHQQRPLIFALTSRQFPGKRIFVVFRDVAGEDLKEEKFVERQAELDFFRYANRVIFLYDPMAVPEIARMLEGTVPSHDVGDDDPTAVLRNVLSVLGPVDRPRISLCLSKFDTMQFLSEVEHGAFYGGGDQVNWQRVMSNYGASFRRDSAPLDQPFDKGASTLLDLEIRSLLSCLGANELLNQLNIPLMGSHTYPFRCFAVSALGAPPEGDRVSRTGIAPFHCLDPVREVFAEYGLFDGAHIPADFPSAWGSAPQQPSQVPQQAAHPGQQHYPPEDGASPQQAPQRHPGQQPQQTNPNLSQPEPQQEQPAAGKKKKKWWFK</sequence>
<proteinExistence type="predicted"/>
<dbReference type="Pfam" id="PF19993">
    <property type="entry name" value="DO-GTPase2"/>
    <property type="match status" value="1"/>
</dbReference>
<name>A0A6B8W473_9CORY</name>
<dbReference type="Proteomes" id="UP000424462">
    <property type="component" value="Chromosome"/>
</dbReference>
<dbReference type="EMBL" id="CP046455">
    <property type="protein sequence ID" value="QGU08344.1"/>
    <property type="molecule type" value="Genomic_DNA"/>
</dbReference>
<dbReference type="KEGG" id="cok:COCCU_12220"/>
<dbReference type="InterPro" id="IPR045528">
    <property type="entry name" value="DO-GTPase2"/>
</dbReference>
<feature type="compositionally biased region" description="Polar residues" evidence="1">
    <location>
        <begin position="406"/>
        <end position="427"/>
    </location>
</feature>
<reference evidence="3 4" key="1">
    <citation type="submission" date="2019-11" db="EMBL/GenBank/DDBJ databases">
        <title>Complete genome sequence of Corynebacterium kalinowskii 1959, a novel Corynebacterium species isolated from soil of a small paddock in Vilsendorf, Germany.</title>
        <authorList>
            <person name="Schaffert L."/>
            <person name="Ruwe M."/>
            <person name="Milse J."/>
            <person name="Hanuschka K."/>
            <person name="Ortseifen V."/>
            <person name="Droste J."/>
            <person name="Brandt D."/>
            <person name="Schlueter L."/>
            <person name="Kutter Y."/>
            <person name="Vinke S."/>
            <person name="Viehoefer P."/>
            <person name="Jacob L."/>
            <person name="Luebke N.-C."/>
            <person name="Schulte-Berndt E."/>
            <person name="Hain C."/>
            <person name="Linder M."/>
            <person name="Schmidt P."/>
            <person name="Wollenschlaeger L."/>
            <person name="Luttermann T."/>
            <person name="Thieme E."/>
            <person name="Hassa J."/>
            <person name="Haak M."/>
            <person name="Wittchen M."/>
            <person name="Mentz A."/>
            <person name="Persicke M."/>
            <person name="Busche T."/>
            <person name="Ruckert C."/>
        </authorList>
    </citation>
    <scope>NUCLEOTIDE SEQUENCE [LARGE SCALE GENOMIC DNA]</scope>
    <source>
        <strain evidence="3 4">2039</strain>
    </source>
</reference>
<feature type="compositionally biased region" description="Low complexity" evidence="1">
    <location>
        <begin position="379"/>
        <end position="392"/>
    </location>
</feature>
<evidence type="ECO:0000259" key="2">
    <source>
        <dbReference type="Pfam" id="PF19993"/>
    </source>
</evidence>
<accession>A0A6B8W473</accession>
<feature type="compositionally biased region" description="Basic residues" evidence="1">
    <location>
        <begin position="439"/>
        <end position="448"/>
    </location>
</feature>
<evidence type="ECO:0000313" key="4">
    <source>
        <dbReference type="Proteomes" id="UP000424462"/>
    </source>
</evidence>